<proteinExistence type="predicted"/>
<evidence type="ECO:0000313" key="1">
    <source>
        <dbReference type="EMBL" id="RCV05461.1"/>
    </source>
</evidence>
<protein>
    <submittedName>
        <fullName evidence="1">Uncharacterized protein</fullName>
    </submittedName>
</protein>
<organism evidence="1">
    <name type="scientific">Setaria italica</name>
    <name type="common">Foxtail millet</name>
    <name type="synonym">Panicum italicum</name>
    <dbReference type="NCBI Taxonomy" id="4555"/>
    <lineage>
        <taxon>Eukaryota</taxon>
        <taxon>Viridiplantae</taxon>
        <taxon>Streptophyta</taxon>
        <taxon>Embryophyta</taxon>
        <taxon>Tracheophyta</taxon>
        <taxon>Spermatophyta</taxon>
        <taxon>Magnoliopsida</taxon>
        <taxon>Liliopsida</taxon>
        <taxon>Poales</taxon>
        <taxon>Poaceae</taxon>
        <taxon>PACMAD clade</taxon>
        <taxon>Panicoideae</taxon>
        <taxon>Panicodae</taxon>
        <taxon>Paniceae</taxon>
        <taxon>Cenchrinae</taxon>
        <taxon>Setaria</taxon>
    </lineage>
</organism>
<dbReference type="STRING" id="4555.A0A368PI41"/>
<dbReference type="Pfam" id="PF10173">
    <property type="entry name" value="Mit_KHE1"/>
    <property type="match status" value="1"/>
</dbReference>
<gene>
    <name evidence="1" type="ORF">SETIT_1G086200v2</name>
</gene>
<dbReference type="PANTHER" id="PTHR28062">
    <property type="entry name" value="K+-H+ EXCHANGE-LIKE PROTEIN"/>
    <property type="match status" value="1"/>
</dbReference>
<accession>A0A368PI41</accession>
<sequence length="229" mass="25459">MQARVVVFPVKGRAWCFARPAAAAASAGAGDGALPPPTLRDLWRGITSRGRTAPEKAESVVDFVADKMNRAWIGFGSAPEGSMKSRIHSFGLKLLSRVRPSEVLLKSVTKDVSAVEIVHPARAAPQPGPTTTNWVGDHCNYRLGSERLQLLLSDCSDQWKVHEKEIGSAKDGNPSENARYPWKFRPSKRLDGFLERRNLDEGLDCDTISRICKEYDLDKIDVLKYRDLR</sequence>
<dbReference type="PANTHER" id="PTHR28062:SF1">
    <property type="entry name" value="TRANSMEMBRANE PROTEIN"/>
    <property type="match status" value="1"/>
</dbReference>
<reference evidence="1" key="1">
    <citation type="journal article" date="2012" name="Nat. Biotechnol.">
        <title>Reference genome sequence of the model plant Setaria.</title>
        <authorList>
            <person name="Bennetzen J.L."/>
            <person name="Schmutz J."/>
            <person name="Wang H."/>
            <person name="Percifield R."/>
            <person name="Hawkins J."/>
            <person name="Pontaroli A.C."/>
            <person name="Estep M."/>
            <person name="Feng L."/>
            <person name="Vaughn J.N."/>
            <person name="Grimwood J."/>
            <person name="Jenkins J."/>
            <person name="Barry K."/>
            <person name="Lindquist E."/>
            <person name="Hellsten U."/>
            <person name="Deshpande S."/>
            <person name="Wang X."/>
            <person name="Wu X."/>
            <person name="Mitros T."/>
            <person name="Triplett J."/>
            <person name="Yang X."/>
            <person name="Ye C.Y."/>
            <person name="Mauro-Herrera M."/>
            <person name="Wang L."/>
            <person name="Li P."/>
            <person name="Sharma M."/>
            <person name="Sharma R."/>
            <person name="Ronald P.C."/>
            <person name="Panaud O."/>
            <person name="Kellogg E.A."/>
            <person name="Brutnell T.P."/>
            <person name="Doust A.N."/>
            <person name="Tuskan G.A."/>
            <person name="Rokhsar D."/>
            <person name="Devos K.M."/>
        </authorList>
    </citation>
    <scope>NUCLEOTIDE SEQUENCE [LARGE SCALE GENOMIC DNA]</scope>
    <source>
        <strain evidence="1">Yugu1</strain>
    </source>
</reference>
<dbReference type="EMBL" id="CM003528">
    <property type="protein sequence ID" value="RCV05461.1"/>
    <property type="molecule type" value="Genomic_DNA"/>
</dbReference>
<dbReference type="AlphaFoldDB" id="A0A368PI41"/>
<reference evidence="1" key="2">
    <citation type="submission" date="2015-07" db="EMBL/GenBank/DDBJ databases">
        <authorList>
            <person name="Noorani M."/>
        </authorList>
    </citation>
    <scope>NUCLEOTIDE SEQUENCE</scope>
    <source>
        <strain evidence="1">Yugu1</strain>
    </source>
</reference>
<dbReference type="OrthoDB" id="5562676at2759"/>
<name>A0A368PI41_SETIT</name>
<dbReference type="InterPro" id="IPR018786">
    <property type="entry name" value="Mit_KHE1"/>
</dbReference>